<dbReference type="InterPro" id="IPR007895">
    <property type="entry name" value="MASE1"/>
</dbReference>
<evidence type="ECO:0000256" key="5">
    <source>
        <dbReference type="ARBA" id="ARBA00023136"/>
    </source>
</evidence>
<feature type="transmembrane region" description="Helical" evidence="6">
    <location>
        <begin position="25"/>
        <end position="43"/>
    </location>
</feature>
<accession>A0A369USQ9</accession>
<evidence type="ECO:0000256" key="6">
    <source>
        <dbReference type="SAM" id="Phobius"/>
    </source>
</evidence>
<dbReference type="AlphaFoldDB" id="A0A369USQ9"/>
<keyword evidence="4 6" id="KW-1133">Transmembrane helix</keyword>
<comment type="subcellular location">
    <subcellularLocation>
        <location evidence="1">Cell membrane</location>
        <topology evidence="1">Multi-pass membrane protein</topology>
    </subcellularLocation>
</comment>
<evidence type="ECO:0000256" key="3">
    <source>
        <dbReference type="ARBA" id="ARBA00022692"/>
    </source>
</evidence>
<evidence type="ECO:0000259" key="7">
    <source>
        <dbReference type="Pfam" id="PF05231"/>
    </source>
</evidence>
<organism evidence="8 9">
    <name type="scientific">Dyella tabacisoli</name>
    <dbReference type="NCBI Taxonomy" id="2282381"/>
    <lineage>
        <taxon>Bacteria</taxon>
        <taxon>Pseudomonadati</taxon>
        <taxon>Pseudomonadota</taxon>
        <taxon>Gammaproteobacteria</taxon>
        <taxon>Lysobacterales</taxon>
        <taxon>Rhodanobacteraceae</taxon>
        <taxon>Dyella</taxon>
    </lineage>
</organism>
<sequence>MTISRGATSKPKGYGDMQRAKGEHVWLRHVAVVIAYAVSYTLLRDISNVQWLLPAGLRLSCLLFVPYRYWPALALGECLSRTYSSYECLDDFGLTWVVLQSLPVIVLAMPIVWWFRRHMAVFPSQQLVSISSLLLCTLLVSLVCATYGFIALTTAHLAPGKPPFVVLPMHALGYFFGNYLGALTIVPLVVMATFELRAGSLRNMLSRVGDSHVMLDGMVLLLPTLALLTWLNTKATGDTSQIARMAMFLPVAWLTLKHGWRGAALGGGAACTCICLSFPTMATLEVLQPQAFMAFAATSLLMLGARITIQNKQEQRGQVDGQQALYLAQQGLYLGELRMRQTAYALEQISGAMQQMHGRLLNRLRHLLPPAEEHSYYRQVAVTQHQVHRLADGLYPRAWRDRGLLAGLRDGAMAQALDDARVTYQCEIQGRGLSQLSSSVHTALYRLACEAVVYLFAQGSFEQVRLYLRGGEIQGRRWAVLRLEGTGVSSIQNVDPEQLAPRLGASGLGLNAIRDHARIYGGDLHMLSTPKGIRVTMLLHDAAELERTATFAATPRLTVH</sequence>
<keyword evidence="3 6" id="KW-0812">Transmembrane</keyword>
<comment type="caution">
    <text evidence="8">The sequence shown here is derived from an EMBL/GenBank/DDBJ whole genome shotgun (WGS) entry which is preliminary data.</text>
</comment>
<dbReference type="Proteomes" id="UP000253782">
    <property type="component" value="Unassembled WGS sequence"/>
</dbReference>
<dbReference type="Gene3D" id="3.30.565.10">
    <property type="entry name" value="Histidine kinase-like ATPase, C-terminal domain"/>
    <property type="match status" value="1"/>
</dbReference>
<gene>
    <name evidence="8" type="ORF">DVJ77_04300</name>
</gene>
<name>A0A369USQ9_9GAMM</name>
<dbReference type="OrthoDB" id="5929525at2"/>
<evidence type="ECO:0000256" key="1">
    <source>
        <dbReference type="ARBA" id="ARBA00004651"/>
    </source>
</evidence>
<feature type="transmembrane region" description="Helical" evidence="6">
    <location>
        <begin position="93"/>
        <end position="115"/>
    </location>
</feature>
<feature type="transmembrane region" description="Helical" evidence="6">
    <location>
        <begin position="263"/>
        <end position="284"/>
    </location>
</feature>
<keyword evidence="2" id="KW-1003">Cell membrane</keyword>
<evidence type="ECO:0000256" key="4">
    <source>
        <dbReference type="ARBA" id="ARBA00022989"/>
    </source>
</evidence>
<keyword evidence="9" id="KW-1185">Reference proteome</keyword>
<keyword evidence="5 6" id="KW-0472">Membrane</keyword>
<reference evidence="8 9" key="1">
    <citation type="submission" date="2018-07" db="EMBL/GenBank/DDBJ databases">
        <title>Dyella tabacisoli L4-6T, whole genome shotgun sequence.</title>
        <authorList>
            <person name="Zhou X.-K."/>
            <person name="Li W.-J."/>
            <person name="Duan Y.-Q."/>
        </authorList>
    </citation>
    <scope>NUCLEOTIDE SEQUENCE [LARGE SCALE GENOMIC DNA]</scope>
    <source>
        <strain evidence="8 9">L4-6</strain>
    </source>
</reference>
<feature type="domain" description="MASE1" evidence="7">
    <location>
        <begin position="31"/>
        <end position="310"/>
    </location>
</feature>
<dbReference type="InterPro" id="IPR036890">
    <property type="entry name" value="HATPase_C_sf"/>
</dbReference>
<proteinExistence type="predicted"/>
<evidence type="ECO:0000313" key="9">
    <source>
        <dbReference type="Proteomes" id="UP000253782"/>
    </source>
</evidence>
<dbReference type="Pfam" id="PF05231">
    <property type="entry name" value="MASE1"/>
    <property type="match status" value="1"/>
</dbReference>
<dbReference type="GO" id="GO:0005886">
    <property type="term" value="C:plasma membrane"/>
    <property type="evidence" value="ECO:0007669"/>
    <property type="project" value="UniProtKB-SubCell"/>
</dbReference>
<protein>
    <recommendedName>
        <fullName evidence="7">MASE1 domain-containing protein</fullName>
    </recommendedName>
</protein>
<feature type="transmembrane region" description="Helical" evidence="6">
    <location>
        <begin position="127"/>
        <end position="152"/>
    </location>
</feature>
<evidence type="ECO:0000313" key="8">
    <source>
        <dbReference type="EMBL" id="RDD82748.1"/>
    </source>
</evidence>
<feature type="transmembrane region" description="Helical" evidence="6">
    <location>
        <begin position="172"/>
        <end position="192"/>
    </location>
</feature>
<evidence type="ECO:0000256" key="2">
    <source>
        <dbReference type="ARBA" id="ARBA00022475"/>
    </source>
</evidence>
<dbReference type="EMBL" id="QQAH01000003">
    <property type="protein sequence ID" value="RDD82748.1"/>
    <property type="molecule type" value="Genomic_DNA"/>
</dbReference>